<evidence type="ECO:0008006" key="4">
    <source>
        <dbReference type="Google" id="ProtNLM"/>
    </source>
</evidence>
<keyword evidence="1" id="KW-0812">Transmembrane</keyword>
<proteinExistence type="predicted"/>
<keyword evidence="3" id="KW-1185">Reference proteome</keyword>
<name>A0A0X3UVU9_9ACTN</name>
<evidence type="ECO:0000256" key="1">
    <source>
        <dbReference type="SAM" id="Phobius"/>
    </source>
</evidence>
<dbReference type="OrthoDB" id="3542971at2"/>
<evidence type="ECO:0000313" key="2">
    <source>
        <dbReference type="EMBL" id="KUL36674.1"/>
    </source>
</evidence>
<dbReference type="Proteomes" id="UP000053244">
    <property type="component" value="Unassembled WGS sequence"/>
</dbReference>
<reference evidence="2 3" key="1">
    <citation type="submission" date="2015-10" db="EMBL/GenBank/DDBJ databases">
        <authorList>
            <person name="Gilbert D.G."/>
        </authorList>
    </citation>
    <scope>NUCLEOTIDE SEQUENCE [LARGE SCALE GENOMIC DNA]</scope>
    <source>
        <strain evidence="2 3">NRRL B-16712</strain>
    </source>
</reference>
<dbReference type="EMBL" id="LLZH01000085">
    <property type="protein sequence ID" value="KUL36674.1"/>
    <property type="molecule type" value="Genomic_DNA"/>
</dbReference>
<comment type="caution">
    <text evidence="2">The sequence shown here is derived from an EMBL/GenBank/DDBJ whole genome shotgun (WGS) entry which is preliminary data.</text>
</comment>
<sequence length="159" mass="17436">MDSAILADPNVYNRTRGRQVSEMRATTPVFPPGRYGRRRDGRRRKPLTLIVAATLFGIVALGVTWSYYQKFGQTNYSPEIVGWNEPTDAEMVIKFRVRVPEGESASCALRARDFQGYELGTRTVTVPAPPGGGEVEVTESVPTTARAVVGDVMSCRPVG</sequence>
<organism evidence="2 3">
    <name type="scientific">Actinoplanes awajinensis subsp. mycoplanecinus</name>
    <dbReference type="NCBI Taxonomy" id="135947"/>
    <lineage>
        <taxon>Bacteria</taxon>
        <taxon>Bacillati</taxon>
        <taxon>Actinomycetota</taxon>
        <taxon>Actinomycetes</taxon>
        <taxon>Micromonosporales</taxon>
        <taxon>Micromonosporaceae</taxon>
        <taxon>Actinoplanes</taxon>
    </lineage>
</organism>
<protein>
    <recommendedName>
        <fullName evidence="4">DUF4307 domain-containing protein</fullName>
    </recommendedName>
</protein>
<evidence type="ECO:0000313" key="3">
    <source>
        <dbReference type="Proteomes" id="UP000053244"/>
    </source>
</evidence>
<keyword evidence="1" id="KW-1133">Transmembrane helix</keyword>
<dbReference type="AlphaFoldDB" id="A0A0X3UVU9"/>
<feature type="transmembrane region" description="Helical" evidence="1">
    <location>
        <begin position="47"/>
        <end position="68"/>
    </location>
</feature>
<gene>
    <name evidence="2" type="ORF">ADL15_12615</name>
</gene>
<dbReference type="InterPro" id="IPR025443">
    <property type="entry name" value="DUF4307"/>
</dbReference>
<keyword evidence="1" id="KW-0472">Membrane</keyword>
<accession>A0A0X3UVU9</accession>
<dbReference type="Pfam" id="PF14155">
    <property type="entry name" value="DUF4307"/>
    <property type="match status" value="1"/>
</dbReference>